<feature type="coiled-coil region" evidence="2">
    <location>
        <begin position="24"/>
        <end position="54"/>
    </location>
</feature>
<dbReference type="Pfam" id="PF01551">
    <property type="entry name" value="Peptidase_M23"/>
    <property type="match status" value="1"/>
</dbReference>
<feature type="coiled-coil region" evidence="2">
    <location>
        <begin position="181"/>
        <end position="269"/>
    </location>
</feature>
<evidence type="ECO:0000256" key="1">
    <source>
        <dbReference type="ARBA" id="ARBA00022729"/>
    </source>
</evidence>
<dbReference type="InterPro" id="IPR050570">
    <property type="entry name" value="Cell_wall_metabolism_enzyme"/>
</dbReference>
<dbReference type="STRING" id="468056.SAMN05443549_101607"/>
<dbReference type="EMBL" id="FQWB01000001">
    <property type="protein sequence ID" value="SHF86111.1"/>
    <property type="molecule type" value="Genomic_DNA"/>
</dbReference>
<evidence type="ECO:0000259" key="3">
    <source>
        <dbReference type="Pfam" id="PF01551"/>
    </source>
</evidence>
<evidence type="ECO:0000313" key="5">
    <source>
        <dbReference type="Proteomes" id="UP000184516"/>
    </source>
</evidence>
<keyword evidence="1" id="KW-0732">Signal</keyword>
<gene>
    <name evidence="4" type="ORF">SAMN05443549_101607</name>
</gene>
<protein>
    <submittedName>
        <fullName evidence="4">Septal ring factor EnvC, activator of murein hydrolases AmiA and AmiB</fullName>
    </submittedName>
</protein>
<dbReference type="AlphaFoldDB" id="A0A1M5F4M1"/>
<dbReference type="CDD" id="cd12797">
    <property type="entry name" value="M23_peptidase"/>
    <property type="match status" value="1"/>
</dbReference>
<dbReference type="RefSeq" id="WP_073367814.1">
    <property type="nucleotide sequence ID" value="NZ_FQWB01000001.1"/>
</dbReference>
<organism evidence="4 5">
    <name type="scientific">Flavobacterium fluvii</name>
    <dbReference type="NCBI Taxonomy" id="468056"/>
    <lineage>
        <taxon>Bacteria</taxon>
        <taxon>Pseudomonadati</taxon>
        <taxon>Bacteroidota</taxon>
        <taxon>Flavobacteriia</taxon>
        <taxon>Flavobacteriales</taxon>
        <taxon>Flavobacteriaceae</taxon>
        <taxon>Flavobacterium</taxon>
    </lineage>
</organism>
<keyword evidence="2" id="KW-0175">Coiled coil</keyword>
<dbReference type="Gene3D" id="2.70.70.10">
    <property type="entry name" value="Glucose Permease (Domain IIA)"/>
    <property type="match status" value="1"/>
</dbReference>
<dbReference type="OrthoDB" id="9815884at2"/>
<accession>A0A1M5F4M1</accession>
<evidence type="ECO:0000256" key="2">
    <source>
        <dbReference type="SAM" id="Coils"/>
    </source>
</evidence>
<evidence type="ECO:0000313" key="4">
    <source>
        <dbReference type="EMBL" id="SHF86111.1"/>
    </source>
</evidence>
<keyword evidence="5" id="KW-1185">Reference proteome</keyword>
<keyword evidence="4" id="KW-0378">Hydrolase</keyword>
<dbReference type="Proteomes" id="UP000184516">
    <property type="component" value="Unassembled WGS sequence"/>
</dbReference>
<sequence>MPKFLLSLIFICLTSLSWSQESQQEKLEARKAQIQREIRENEEMLRTVKKKEKSAVHVVVIQANKIKLKEKLINTTERQAKLLSNDIYVNQLKINKLKRELEVLKADYAEMIVKSYKSRSEQSRAMFILSSENFLQAYKRAQYMKQYTNYRKMQGEEIKSKSDQLVDYNGKLDVQKSAKQKLIAENEKERLSLLKEKKEQEKVVKSIKKDKNKIAADIKKKQQESKAIDRQIDRLIRAAIAEANRKAALEAAMKKAEAEAEARAKANNTKVDTKEEIKTRAKEIVSAAPAVSSSKIVLTPELKIIADNFKANRGRLPFPVEKGFISLGYGNQPHPVFPSLTVHNSGVDITTEQGASARAVFDGEVTGVMISATGSKGVFIQHGDYITVYHNLSSVSVSKGDKVSRKQTIGRIRTTGDGKTVIKFLILQNTTYQNPSSWLSM</sequence>
<dbReference type="Gene3D" id="6.10.250.3150">
    <property type="match status" value="1"/>
</dbReference>
<proteinExistence type="predicted"/>
<dbReference type="GO" id="GO:0004222">
    <property type="term" value="F:metalloendopeptidase activity"/>
    <property type="evidence" value="ECO:0007669"/>
    <property type="project" value="TreeGrafter"/>
</dbReference>
<dbReference type="InterPro" id="IPR011055">
    <property type="entry name" value="Dup_hybrid_motif"/>
</dbReference>
<dbReference type="InterPro" id="IPR016047">
    <property type="entry name" value="M23ase_b-sheet_dom"/>
</dbReference>
<dbReference type="PANTHER" id="PTHR21666:SF289">
    <property type="entry name" value="L-ALA--D-GLU ENDOPEPTIDASE"/>
    <property type="match status" value="1"/>
</dbReference>
<dbReference type="SUPFAM" id="SSF51261">
    <property type="entry name" value="Duplicated hybrid motif"/>
    <property type="match status" value="1"/>
</dbReference>
<feature type="domain" description="M23ase beta-sheet core" evidence="3">
    <location>
        <begin position="344"/>
        <end position="435"/>
    </location>
</feature>
<dbReference type="PANTHER" id="PTHR21666">
    <property type="entry name" value="PEPTIDASE-RELATED"/>
    <property type="match status" value="1"/>
</dbReference>
<name>A0A1M5F4M1_9FLAO</name>
<reference evidence="5" key="1">
    <citation type="submission" date="2016-11" db="EMBL/GenBank/DDBJ databases">
        <authorList>
            <person name="Varghese N."/>
            <person name="Submissions S."/>
        </authorList>
    </citation>
    <scope>NUCLEOTIDE SEQUENCE [LARGE SCALE GENOMIC DNA]</scope>
    <source>
        <strain evidence="5">DSM 19978</strain>
    </source>
</reference>